<keyword evidence="10" id="KW-0408">Iron</keyword>
<evidence type="ECO:0000256" key="5">
    <source>
        <dbReference type="ARBA" id="ARBA00022617"/>
    </source>
</evidence>
<dbReference type="RefSeq" id="WP_075067600.1">
    <property type="nucleotide sequence ID" value="NZ_LKAJ02000001.1"/>
</dbReference>
<dbReference type="GO" id="GO:0046872">
    <property type="term" value="F:metal ion binding"/>
    <property type="evidence" value="ECO:0007669"/>
    <property type="project" value="UniProtKB-KW"/>
</dbReference>
<keyword evidence="7" id="KW-0479">Metal-binding</keyword>
<dbReference type="GO" id="GO:0022904">
    <property type="term" value="P:respiratory electron transport chain"/>
    <property type="evidence" value="ECO:0007669"/>
    <property type="project" value="InterPro"/>
</dbReference>
<keyword evidence="5" id="KW-0349">Heme</keyword>
<feature type="domain" description="Cytochrome b561 bacterial/Ni-hydrogenase" evidence="14">
    <location>
        <begin position="10"/>
        <end position="179"/>
    </location>
</feature>
<feature type="transmembrane region" description="Helical" evidence="13">
    <location>
        <begin position="144"/>
        <end position="169"/>
    </location>
</feature>
<reference evidence="16" key="2">
    <citation type="journal article" date="2016" name="Genome Announc.">
        <title>Draft Genome Sequences of Two Novel Amoeba-Resistant Intranuclear Bacteria, 'Candidatus Berkiella cookevillensis' and 'Candidatus Berkiella aquae'.</title>
        <authorList>
            <person name="Mehari Y.T."/>
            <person name="Arivett B.A."/>
            <person name="Farone A.L."/>
            <person name="Gunderson J.H."/>
            <person name="Farone M.B."/>
        </authorList>
    </citation>
    <scope>NUCLEOTIDE SEQUENCE</scope>
    <source>
        <strain evidence="16">HT99</strain>
    </source>
</reference>
<dbReference type="InterPro" id="IPR016174">
    <property type="entry name" value="Di-haem_cyt_TM"/>
</dbReference>
<comment type="cofactor">
    <cofactor evidence="1">
        <name>heme b</name>
        <dbReference type="ChEBI" id="CHEBI:60344"/>
    </cofactor>
</comment>
<evidence type="ECO:0000256" key="13">
    <source>
        <dbReference type="SAM" id="Phobius"/>
    </source>
</evidence>
<keyword evidence="11 13" id="KW-0472">Membrane</keyword>
<dbReference type="PANTHER" id="PTHR30529:SF1">
    <property type="entry name" value="CYTOCHROME B561 HOMOLOG 2"/>
    <property type="match status" value="1"/>
</dbReference>
<name>A0A0Q9YC81_9GAMM</name>
<gene>
    <name evidence="16" type="ORF">HT99x_006410</name>
    <name evidence="15" type="ORF">HT99x_03009</name>
</gene>
<reference evidence="16" key="3">
    <citation type="submission" date="2021-06" db="EMBL/GenBank/DDBJ databases">
        <title>Genomic Description and Analysis of Intracellular Bacteria, Candidatus Berkiella cookevillensis and Candidatus Berkiella aquae.</title>
        <authorList>
            <person name="Kidane D.T."/>
            <person name="Mehari Y.T."/>
            <person name="Rice F.C."/>
            <person name="Arivett B.A."/>
            <person name="Farone A.L."/>
            <person name="Berk S.G."/>
            <person name="Farone M.B."/>
        </authorList>
    </citation>
    <scope>NUCLEOTIDE SEQUENCE</scope>
    <source>
        <strain evidence="16">HT99</strain>
    </source>
</reference>
<evidence type="ECO:0000256" key="6">
    <source>
        <dbReference type="ARBA" id="ARBA00022692"/>
    </source>
</evidence>
<keyword evidence="3" id="KW-0813">Transport</keyword>
<comment type="caution">
    <text evidence="15">The sequence shown here is derived from an EMBL/GenBank/DDBJ whole genome shotgun (WGS) entry which is preliminary data.</text>
</comment>
<dbReference type="GO" id="GO:0009055">
    <property type="term" value="F:electron transfer activity"/>
    <property type="evidence" value="ECO:0007669"/>
    <property type="project" value="InterPro"/>
</dbReference>
<dbReference type="AlphaFoldDB" id="A0A0Q9YC81"/>
<evidence type="ECO:0000256" key="1">
    <source>
        <dbReference type="ARBA" id="ARBA00001970"/>
    </source>
</evidence>
<reference evidence="15" key="1">
    <citation type="submission" date="2015-09" db="EMBL/GenBank/DDBJ databases">
        <title>Draft Genome Sequences of Two Novel Amoeba-resistant Intranuclear Bacteria, Candidatus Berkiella cookevillensis and Candidatus Berkiella aquae.</title>
        <authorList>
            <person name="Mehari Y.T."/>
            <person name="Arivett B.A."/>
            <person name="Farone A.L."/>
            <person name="Gunderson J.H."/>
            <person name="Farone M.B."/>
        </authorList>
    </citation>
    <scope>NUCLEOTIDE SEQUENCE [LARGE SCALE GENOMIC DNA]</scope>
    <source>
        <strain evidence="15">HT99</strain>
    </source>
</reference>
<keyword evidence="8" id="KW-0249">Electron transport</keyword>
<dbReference type="PANTHER" id="PTHR30529">
    <property type="entry name" value="CYTOCHROME B561"/>
    <property type="match status" value="1"/>
</dbReference>
<dbReference type="GO" id="GO:0005886">
    <property type="term" value="C:plasma membrane"/>
    <property type="evidence" value="ECO:0007669"/>
    <property type="project" value="UniProtKB-SubCell"/>
</dbReference>
<dbReference type="InterPro" id="IPR011577">
    <property type="entry name" value="Cyt_b561_bac/Ni-Hgenase"/>
</dbReference>
<dbReference type="STRING" id="295108.HT99x_03009"/>
<keyword evidence="9 13" id="KW-1133">Transmembrane helix</keyword>
<evidence type="ECO:0000313" key="17">
    <source>
        <dbReference type="Proteomes" id="UP000051497"/>
    </source>
</evidence>
<comment type="subcellular location">
    <subcellularLocation>
        <location evidence="2">Cell membrane</location>
        <topology evidence="2">Multi-pass membrane protein</topology>
    </subcellularLocation>
</comment>
<organism evidence="15">
    <name type="scientific">Candidatus Berkiella aquae</name>
    <dbReference type="NCBI Taxonomy" id="295108"/>
    <lineage>
        <taxon>Bacteria</taxon>
        <taxon>Pseudomonadati</taxon>
        <taxon>Pseudomonadota</taxon>
        <taxon>Gammaproteobacteria</taxon>
        <taxon>Candidatus Berkiellales</taxon>
        <taxon>Candidatus Berkiellaceae</taxon>
        <taxon>Candidatus Berkiella</taxon>
    </lineage>
</organism>
<dbReference type="Pfam" id="PF01292">
    <property type="entry name" value="Ni_hydr_CYTB"/>
    <property type="match status" value="1"/>
</dbReference>
<evidence type="ECO:0000256" key="9">
    <source>
        <dbReference type="ARBA" id="ARBA00022989"/>
    </source>
</evidence>
<evidence type="ECO:0000256" key="11">
    <source>
        <dbReference type="ARBA" id="ARBA00023136"/>
    </source>
</evidence>
<evidence type="ECO:0000256" key="2">
    <source>
        <dbReference type="ARBA" id="ARBA00004651"/>
    </source>
</evidence>
<evidence type="ECO:0000313" key="15">
    <source>
        <dbReference type="EMBL" id="KRG18165.1"/>
    </source>
</evidence>
<dbReference type="EMBL" id="LKAJ02000001">
    <property type="protein sequence ID" value="MCS5711057.1"/>
    <property type="molecule type" value="Genomic_DNA"/>
</dbReference>
<dbReference type="GO" id="GO:0020037">
    <property type="term" value="F:heme binding"/>
    <property type="evidence" value="ECO:0007669"/>
    <property type="project" value="TreeGrafter"/>
</dbReference>
<accession>A0A0Q9YC81</accession>
<evidence type="ECO:0000259" key="14">
    <source>
        <dbReference type="Pfam" id="PF01292"/>
    </source>
</evidence>
<keyword evidence="17" id="KW-1185">Reference proteome</keyword>
<feature type="transmembrane region" description="Helical" evidence="13">
    <location>
        <begin position="95"/>
        <end position="124"/>
    </location>
</feature>
<keyword evidence="4" id="KW-1003">Cell membrane</keyword>
<dbReference type="EMBL" id="LKAJ01000021">
    <property type="protein sequence ID" value="KRG18165.1"/>
    <property type="molecule type" value="Genomic_DNA"/>
</dbReference>
<protein>
    <submittedName>
        <fullName evidence="16">Cytochrome b</fullName>
    </submittedName>
</protein>
<feature type="transmembrane region" description="Helical" evidence="13">
    <location>
        <begin position="51"/>
        <end position="69"/>
    </location>
</feature>
<evidence type="ECO:0000256" key="3">
    <source>
        <dbReference type="ARBA" id="ARBA00022448"/>
    </source>
</evidence>
<keyword evidence="6 13" id="KW-0812">Transmembrane</keyword>
<sequence length="179" mass="21023">MSLENTAEKFGSLTKFLHWIIFMLFLLQYFLVYRREFLPNDTQEKMRYLLLHKSIGICVLILAAIMIYWRRIGVRPKNPSSMTSKERMAAKYTHILLYIVMFVMPISGILMSLYAGYSVSFFGFFNLPMLVSKNETIGGVFYQIHVLCSYFVIALVAFHAFAALYHHYVRKDDVLKRMM</sequence>
<evidence type="ECO:0000256" key="10">
    <source>
        <dbReference type="ARBA" id="ARBA00023004"/>
    </source>
</evidence>
<evidence type="ECO:0000256" key="4">
    <source>
        <dbReference type="ARBA" id="ARBA00022475"/>
    </source>
</evidence>
<evidence type="ECO:0000256" key="8">
    <source>
        <dbReference type="ARBA" id="ARBA00022982"/>
    </source>
</evidence>
<comment type="similarity">
    <text evidence="12">Belongs to the cytochrome b561 family.</text>
</comment>
<evidence type="ECO:0000313" key="16">
    <source>
        <dbReference type="EMBL" id="MCS5711057.1"/>
    </source>
</evidence>
<proteinExistence type="inferred from homology"/>
<dbReference type="Proteomes" id="UP000051497">
    <property type="component" value="Unassembled WGS sequence"/>
</dbReference>
<feature type="transmembrane region" description="Helical" evidence="13">
    <location>
        <begin position="12"/>
        <end position="31"/>
    </location>
</feature>
<dbReference type="SUPFAM" id="SSF81342">
    <property type="entry name" value="Transmembrane di-heme cytochromes"/>
    <property type="match status" value="1"/>
</dbReference>
<evidence type="ECO:0000256" key="12">
    <source>
        <dbReference type="ARBA" id="ARBA00037975"/>
    </source>
</evidence>
<dbReference type="InterPro" id="IPR052168">
    <property type="entry name" value="Cytochrome_b561_oxidase"/>
</dbReference>
<evidence type="ECO:0000256" key="7">
    <source>
        <dbReference type="ARBA" id="ARBA00022723"/>
    </source>
</evidence>
<dbReference type="OrthoDB" id="8589936at2"/>